<dbReference type="GO" id="GO:0016740">
    <property type="term" value="F:transferase activity"/>
    <property type="evidence" value="ECO:0007669"/>
    <property type="project" value="UniProtKB-KW"/>
</dbReference>
<dbReference type="OrthoDB" id="1660156at2759"/>
<organism evidence="2 3">
    <name type="scientific">Striga asiatica</name>
    <name type="common">Asiatic witchweed</name>
    <name type="synonym">Buchnera asiatica</name>
    <dbReference type="NCBI Taxonomy" id="4170"/>
    <lineage>
        <taxon>Eukaryota</taxon>
        <taxon>Viridiplantae</taxon>
        <taxon>Streptophyta</taxon>
        <taxon>Embryophyta</taxon>
        <taxon>Tracheophyta</taxon>
        <taxon>Spermatophyta</taxon>
        <taxon>Magnoliopsida</taxon>
        <taxon>eudicotyledons</taxon>
        <taxon>Gunneridae</taxon>
        <taxon>Pentapetalae</taxon>
        <taxon>asterids</taxon>
        <taxon>lamiids</taxon>
        <taxon>Lamiales</taxon>
        <taxon>Orobanchaceae</taxon>
        <taxon>Buchnereae</taxon>
        <taxon>Striga</taxon>
    </lineage>
</organism>
<sequence>MNDLSLHKGSISISFTHTHTRLPDEPNIQIRPHPVLRQAANPCPTRHSPHKLHKIPPAVRLEQPLIHPQVRKPAHPPTPLRHPGKTPRVIPLERILPGKLRHRRRPYLPDEPLRRGSGPSRLLPVPHLHAREVERSSITSQHARDWEVTFSAKSIIIAGRELGRVGPRSVVPVNARDFARELCSRASEYLRGGLENAFAMLEQASGVPVEEEVAVVADPCAVVPEKTGVLWGMVVAAGVVGPVKAPRHWNSPMPGNFQVPLLSGLPAMEIVSRGSMTKTGTLVFGLLFLWAL</sequence>
<gene>
    <name evidence="2" type="ORF">STAS_11713</name>
</gene>
<proteinExistence type="predicted"/>
<dbReference type="EMBL" id="BKCP01004961">
    <property type="protein sequence ID" value="GER35437.1"/>
    <property type="molecule type" value="Genomic_DNA"/>
</dbReference>
<evidence type="ECO:0000313" key="3">
    <source>
        <dbReference type="Proteomes" id="UP000325081"/>
    </source>
</evidence>
<evidence type="ECO:0000256" key="1">
    <source>
        <dbReference type="SAM" id="MobiDB-lite"/>
    </source>
</evidence>
<comment type="caution">
    <text evidence="2">The sequence shown here is derived from an EMBL/GenBank/DDBJ whole genome shotgun (WGS) entry which is preliminary data.</text>
</comment>
<dbReference type="Proteomes" id="UP000325081">
    <property type="component" value="Unassembled WGS sequence"/>
</dbReference>
<feature type="region of interest" description="Disordered" evidence="1">
    <location>
        <begin position="103"/>
        <end position="124"/>
    </location>
</feature>
<protein>
    <submittedName>
        <fullName evidence="2">5-tetrahydropyridine-2,6-dicarboxylate N-acetyltransferase</fullName>
    </submittedName>
</protein>
<keyword evidence="2" id="KW-0808">Transferase</keyword>
<evidence type="ECO:0000313" key="2">
    <source>
        <dbReference type="EMBL" id="GER35437.1"/>
    </source>
</evidence>
<dbReference type="AlphaFoldDB" id="A0A5A7PT09"/>
<accession>A0A5A7PT09</accession>
<keyword evidence="3" id="KW-1185">Reference proteome</keyword>
<name>A0A5A7PT09_STRAF</name>
<reference evidence="3" key="1">
    <citation type="journal article" date="2019" name="Curr. Biol.">
        <title>Genome Sequence of Striga asiatica Provides Insight into the Evolution of Plant Parasitism.</title>
        <authorList>
            <person name="Yoshida S."/>
            <person name="Kim S."/>
            <person name="Wafula E.K."/>
            <person name="Tanskanen J."/>
            <person name="Kim Y.M."/>
            <person name="Honaas L."/>
            <person name="Yang Z."/>
            <person name="Spallek T."/>
            <person name="Conn C.E."/>
            <person name="Ichihashi Y."/>
            <person name="Cheong K."/>
            <person name="Cui S."/>
            <person name="Der J.P."/>
            <person name="Gundlach H."/>
            <person name="Jiao Y."/>
            <person name="Hori C."/>
            <person name="Ishida J.K."/>
            <person name="Kasahara H."/>
            <person name="Kiba T."/>
            <person name="Kim M.S."/>
            <person name="Koo N."/>
            <person name="Laohavisit A."/>
            <person name="Lee Y.H."/>
            <person name="Lumba S."/>
            <person name="McCourt P."/>
            <person name="Mortimer J.C."/>
            <person name="Mutuku J.M."/>
            <person name="Nomura T."/>
            <person name="Sasaki-Sekimoto Y."/>
            <person name="Seto Y."/>
            <person name="Wang Y."/>
            <person name="Wakatake T."/>
            <person name="Sakakibara H."/>
            <person name="Demura T."/>
            <person name="Yamaguchi S."/>
            <person name="Yoneyama K."/>
            <person name="Manabe R.I."/>
            <person name="Nelson D.C."/>
            <person name="Schulman A.H."/>
            <person name="Timko M.P."/>
            <person name="dePamphilis C.W."/>
            <person name="Choi D."/>
            <person name="Shirasu K."/>
        </authorList>
    </citation>
    <scope>NUCLEOTIDE SEQUENCE [LARGE SCALE GENOMIC DNA]</scope>
    <source>
        <strain evidence="3">cv. UVA1</strain>
    </source>
</reference>